<evidence type="ECO:0000313" key="3">
    <source>
        <dbReference type="Proteomes" id="UP001152604"/>
    </source>
</evidence>
<gene>
    <name evidence="2" type="ORF">MES4922_230087</name>
</gene>
<organism evidence="2 3">
    <name type="scientific">Mesorhizobium ventifaucium</name>
    <dbReference type="NCBI Taxonomy" id="666020"/>
    <lineage>
        <taxon>Bacteria</taxon>
        <taxon>Pseudomonadati</taxon>
        <taxon>Pseudomonadota</taxon>
        <taxon>Alphaproteobacteria</taxon>
        <taxon>Hyphomicrobiales</taxon>
        <taxon>Phyllobacteriaceae</taxon>
        <taxon>Mesorhizobium</taxon>
    </lineage>
</organism>
<name>A0ABM9DTI9_9HYPH</name>
<keyword evidence="3" id="KW-1185">Reference proteome</keyword>
<feature type="region of interest" description="Disordered" evidence="1">
    <location>
        <begin position="15"/>
        <end position="57"/>
    </location>
</feature>
<evidence type="ECO:0000256" key="1">
    <source>
        <dbReference type="SAM" id="MobiDB-lite"/>
    </source>
</evidence>
<dbReference type="EMBL" id="CAKXZS010000016">
    <property type="protein sequence ID" value="CAH2400013.1"/>
    <property type="molecule type" value="Genomic_DNA"/>
</dbReference>
<feature type="compositionally biased region" description="Polar residues" evidence="1">
    <location>
        <begin position="17"/>
        <end position="26"/>
    </location>
</feature>
<dbReference type="Proteomes" id="UP001152604">
    <property type="component" value="Unassembled WGS sequence"/>
</dbReference>
<proteinExistence type="predicted"/>
<evidence type="ECO:0000313" key="2">
    <source>
        <dbReference type="EMBL" id="CAH2400013.1"/>
    </source>
</evidence>
<comment type="caution">
    <text evidence="2">The sequence shown here is derived from an EMBL/GenBank/DDBJ whole genome shotgun (WGS) entry which is preliminary data.</text>
</comment>
<sequence>MKDVKAQSSIPFVRYTDTLSEISDNNEPGAESSDEKTGGFRMRQPAGFLVSTPHVQA</sequence>
<accession>A0ABM9DTI9</accession>
<reference evidence="2" key="1">
    <citation type="submission" date="2022-03" db="EMBL/GenBank/DDBJ databases">
        <authorList>
            <person name="Brunel B."/>
        </authorList>
    </citation>
    <scope>NUCLEOTIDE SEQUENCE</scope>
    <source>
        <strain evidence="2">STM4922sample</strain>
    </source>
</reference>
<protein>
    <submittedName>
        <fullName evidence="2">Uncharacterized protein</fullName>
    </submittedName>
</protein>